<sequence length="301" mass="34302">MIQSRKRVGNERTLEWLPAKEVRYLKFRSNPGGGIAGLIIPHLFKFFWSPNYYGSHGQDHHIMFAVIHYQECLFCQQCGLLNCNEGHQYPSTDVSLQKIGIHCNIADLSFEEAVLHSEATEKILGVRICRLWSPTESPLRNVRGDMVSSQRPLTLWSRLCSSVRSRVPEAAPPTQPAKWILDRARISFPASTVQIRPGRRRRHIRRSSLDGADLLLRVLTRYETKEKEFARIWRASPIRTADLHTASDVTRVTCSSGTSRPSIESISRATTVRCDPRVHPHDGTSNGGYRCLRRRTYAINT</sequence>
<evidence type="ECO:0000313" key="2">
    <source>
        <dbReference type="Proteomes" id="UP000317650"/>
    </source>
</evidence>
<reference evidence="1 2" key="1">
    <citation type="journal article" date="2019" name="Nat. Plants">
        <title>Genome sequencing of Musa balbisiana reveals subgenome evolution and function divergence in polyploid bananas.</title>
        <authorList>
            <person name="Yao X."/>
        </authorList>
    </citation>
    <scope>NUCLEOTIDE SEQUENCE [LARGE SCALE GENOMIC DNA]</scope>
    <source>
        <strain evidence="2">cv. DH-PKW</strain>
        <tissue evidence="1">Leaves</tissue>
    </source>
</reference>
<proteinExistence type="predicted"/>
<keyword evidence="2" id="KW-1185">Reference proteome</keyword>
<protein>
    <submittedName>
        <fullName evidence="1">Uncharacterized protein</fullName>
    </submittedName>
</protein>
<dbReference type="AlphaFoldDB" id="A0A4S8ILF0"/>
<dbReference type="EMBL" id="PYDT01000009">
    <property type="protein sequence ID" value="THU49307.1"/>
    <property type="molecule type" value="Genomic_DNA"/>
</dbReference>
<organism evidence="1 2">
    <name type="scientific">Musa balbisiana</name>
    <name type="common">Banana</name>
    <dbReference type="NCBI Taxonomy" id="52838"/>
    <lineage>
        <taxon>Eukaryota</taxon>
        <taxon>Viridiplantae</taxon>
        <taxon>Streptophyta</taxon>
        <taxon>Embryophyta</taxon>
        <taxon>Tracheophyta</taxon>
        <taxon>Spermatophyta</taxon>
        <taxon>Magnoliopsida</taxon>
        <taxon>Liliopsida</taxon>
        <taxon>Zingiberales</taxon>
        <taxon>Musaceae</taxon>
        <taxon>Musa</taxon>
    </lineage>
</organism>
<gene>
    <name evidence="1" type="ORF">C4D60_Mb06t08180</name>
</gene>
<comment type="caution">
    <text evidence="1">The sequence shown here is derived from an EMBL/GenBank/DDBJ whole genome shotgun (WGS) entry which is preliminary data.</text>
</comment>
<dbReference type="Proteomes" id="UP000317650">
    <property type="component" value="Chromosome 6"/>
</dbReference>
<evidence type="ECO:0000313" key="1">
    <source>
        <dbReference type="EMBL" id="THU49307.1"/>
    </source>
</evidence>
<accession>A0A4S8ILF0</accession>
<name>A0A4S8ILF0_MUSBA</name>